<keyword evidence="3" id="KW-1185">Reference proteome</keyword>
<evidence type="ECO:0000313" key="2">
    <source>
        <dbReference type="EMBL" id="KDQ06717.1"/>
    </source>
</evidence>
<feature type="compositionally biased region" description="Pro residues" evidence="1">
    <location>
        <begin position="542"/>
        <end position="578"/>
    </location>
</feature>
<sequence length="688" mass="76856">MSMDTILAKLLASLPPRPISKSALDALVSQIPAHAKGKDKHAEWEYVLRKEIFKLAGSEAEALKQGDGKTYYQSLFDRLDVILTLSEFDICDQSLPLLTMEDLFEVHTIASCVHLFSWLELRSVRLTKDMVPQRGKSLTLLRALNELLRRLSKTGETAKFCGRILNYLSRVIDITDKSGINLRGDYGPPWEGTVKDLKRKADEMEDIEVVPPTESEEEKKRRVEAEEQDAFYDTFWSVQNVFAQPNLFATGGPTVLSTFKTAVNAIIPRIVEATKKERLMMGNRNGTVGAQKKRIDSEEGSATAHGGTRDYFFTKFLTSPDLLQLEMADVHFRRQILFQLLILLQHLLLFTPQGKAQWSNLRGRNVQKEFTLEEADTKWVKETWAKAMEELKATSPNGRLFQDTAQAILERERGWILWKSDMCQPFVKPPLDPSEEEDARAKREKKLEPLAKWPHPFGTEGLTELWIMGLRELEELEDPADPGSVQDFAKLIKREDARADLRRKQLAARALPKPAPVLPAPETPVERSNHVPDVVMASPSKPSTPTPFPLAGLPPKPTLTPSVPLPQPIEKPTAPAAPPPQIPLAVPAPVQDEQLSAFEERKQSLTWRALRIAAHSGQLHHFSKIGLGDVDMLLSEINKSYERRNGRSDAAASVATPSAVERAGHDAETPHASQSSQGSRGMVVDGDS</sequence>
<dbReference type="PANTHER" id="PTHR13265">
    <property type="entry name" value="THO COMPLEX SUBUNIT 1"/>
    <property type="match status" value="1"/>
</dbReference>
<dbReference type="GO" id="GO:0006406">
    <property type="term" value="P:mRNA export from nucleus"/>
    <property type="evidence" value="ECO:0007669"/>
    <property type="project" value="TreeGrafter"/>
</dbReference>
<reference evidence="3" key="1">
    <citation type="journal article" date="2014" name="Proc. Natl. Acad. Sci. U.S.A.">
        <title>Extensive sampling of basidiomycete genomes demonstrates inadequacy of the white-rot/brown-rot paradigm for wood decay fungi.</title>
        <authorList>
            <person name="Riley R."/>
            <person name="Salamov A.A."/>
            <person name="Brown D.W."/>
            <person name="Nagy L.G."/>
            <person name="Floudas D."/>
            <person name="Held B.W."/>
            <person name="Levasseur A."/>
            <person name="Lombard V."/>
            <person name="Morin E."/>
            <person name="Otillar R."/>
            <person name="Lindquist E.A."/>
            <person name="Sun H."/>
            <person name="LaButti K.M."/>
            <person name="Schmutz J."/>
            <person name="Jabbour D."/>
            <person name="Luo H."/>
            <person name="Baker S.E."/>
            <person name="Pisabarro A.G."/>
            <person name="Walton J.D."/>
            <person name="Blanchette R.A."/>
            <person name="Henrissat B."/>
            <person name="Martin F."/>
            <person name="Cullen D."/>
            <person name="Hibbett D.S."/>
            <person name="Grigoriev I.V."/>
        </authorList>
    </citation>
    <scope>NUCLEOTIDE SEQUENCE [LARGE SCALE GENOMIC DNA]</scope>
    <source>
        <strain evidence="3">FD-172 SS1</strain>
    </source>
</reference>
<gene>
    <name evidence="2" type="ORF">BOTBODRAFT_70808</name>
</gene>
<evidence type="ECO:0008006" key="4">
    <source>
        <dbReference type="Google" id="ProtNLM"/>
    </source>
</evidence>
<dbReference type="InterPro" id="IPR021861">
    <property type="entry name" value="THO_THOC1"/>
</dbReference>
<dbReference type="GO" id="GO:0000445">
    <property type="term" value="C:THO complex part of transcription export complex"/>
    <property type="evidence" value="ECO:0007669"/>
    <property type="project" value="TreeGrafter"/>
</dbReference>
<dbReference type="EMBL" id="KL198125">
    <property type="protein sequence ID" value="KDQ06717.1"/>
    <property type="molecule type" value="Genomic_DNA"/>
</dbReference>
<dbReference type="PANTHER" id="PTHR13265:SF0">
    <property type="entry name" value="HPR1"/>
    <property type="match status" value="1"/>
</dbReference>
<dbReference type="Proteomes" id="UP000027195">
    <property type="component" value="Unassembled WGS sequence"/>
</dbReference>
<dbReference type="OrthoDB" id="9402762at2759"/>
<name>A0A067M4C0_BOTB1</name>
<protein>
    <recommendedName>
        <fullName evidence="4">THO complex subunit 1 transcription elongation factor</fullName>
    </recommendedName>
</protein>
<accession>A0A067M4C0</accession>
<dbReference type="HOGENOM" id="CLU_400060_0_0_1"/>
<dbReference type="AlphaFoldDB" id="A0A067M4C0"/>
<organism evidence="2 3">
    <name type="scientific">Botryobasidium botryosum (strain FD-172 SS1)</name>
    <dbReference type="NCBI Taxonomy" id="930990"/>
    <lineage>
        <taxon>Eukaryota</taxon>
        <taxon>Fungi</taxon>
        <taxon>Dikarya</taxon>
        <taxon>Basidiomycota</taxon>
        <taxon>Agaricomycotina</taxon>
        <taxon>Agaricomycetes</taxon>
        <taxon>Cantharellales</taxon>
        <taxon>Botryobasidiaceae</taxon>
        <taxon>Botryobasidium</taxon>
    </lineage>
</organism>
<proteinExistence type="predicted"/>
<dbReference type="InParanoid" id="A0A067M4C0"/>
<dbReference type="STRING" id="930990.A0A067M4C0"/>
<feature type="region of interest" description="Disordered" evidence="1">
    <location>
        <begin position="533"/>
        <end position="578"/>
    </location>
</feature>
<evidence type="ECO:0000256" key="1">
    <source>
        <dbReference type="SAM" id="MobiDB-lite"/>
    </source>
</evidence>
<feature type="region of interest" description="Disordered" evidence="1">
    <location>
        <begin position="644"/>
        <end position="688"/>
    </location>
</feature>
<dbReference type="Pfam" id="PF11957">
    <property type="entry name" value="efThoc1"/>
    <property type="match status" value="1"/>
</dbReference>
<evidence type="ECO:0000313" key="3">
    <source>
        <dbReference type="Proteomes" id="UP000027195"/>
    </source>
</evidence>